<evidence type="ECO:0000256" key="1">
    <source>
        <dbReference type="ARBA" id="ARBA00001933"/>
    </source>
</evidence>
<dbReference type="GO" id="GO:0004834">
    <property type="term" value="F:tryptophan synthase activity"/>
    <property type="evidence" value="ECO:0007669"/>
    <property type="project" value="UniProtKB-UniRule"/>
</dbReference>
<comment type="catalytic activity">
    <reaction evidence="11 12">
        <text>(1S,2R)-1-C-(indol-3-yl)glycerol 3-phosphate + L-serine = D-glyceraldehyde 3-phosphate + L-tryptophan + H2O</text>
        <dbReference type="Rhea" id="RHEA:10532"/>
        <dbReference type="ChEBI" id="CHEBI:15377"/>
        <dbReference type="ChEBI" id="CHEBI:33384"/>
        <dbReference type="ChEBI" id="CHEBI:57912"/>
        <dbReference type="ChEBI" id="CHEBI:58866"/>
        <dbReference type="ChEBI" id="CHEBI:59776"/>
        <dbReference type="EC" id="4.2.1.20"/>
    </reaction>
</comment>
<accession>A0A160KRS9</accession>
<sequence>MALRDELGPYFGEFGGRYVPESLVEALDELSAEYERTKVDPAFAAELMELHRSYTGRPSIITEVPRFAEHAGGARIILKREDLNHTGSHKINNVLGQALLTKRIGKTRVIAETGAGQHGVATATAAALFGLDCVVYMGEVDTERQALNVARMRLLGAEVIPVTTGSRTLKDAINDAMRDWVTNVGTTNYIFGTVAGPHPFPALVRDFQKIIGEEAREQVLELTGSLPTAVTACVGGGSNAMGIFHAFLDDPEVRLVGFEAGGDGIETPRHAATISKGRPGVLHGARSFLLQDEDGQTVESHSISAGLDYPGIGPEHAWLSSIGRADYRAVTDSAAMDALMLLSRTEGIIPAIESAHALAGTLELGRELGPDATILVNLSGRGDKDMTTAAHYFGLMDQGAVQS</sequence>
<comment type="pathway">
    <text evidence="3 12">Amino-acid biosynthesis; L-tryptophan biosynthesis; L-tryptophan from chorismate: step 5/5.</text>
</comment>
<comment type="subunit">
    <text evidence="5 12">Tetramer of two alpha and two beta chains.</text>
</comment>
<dbReference type="PANTHER" id="PTHR48077:SF3">
    <property type="entry name" value="TRYPTOPHAN SYNTHASE"/>
    <property type="match status" value="1"/>
</dbReference>
<feature type="modified residue" description="N6-(pyridoxal phosphate)lysine" evidence="12">
    <location>
        <position position="90"/>
    </location>
</feature>
<dbReference type="HAMAP" id="MF_00133">
    <property type="entry name" value="Trp_synth_beta"/>
    <property type="match status" value="1"/>
</dbReference>
<evidence type="ECO:0000256" key="10">
    <source>
        <dbReference type="ARBA" id="ARBA00023239"/>
    </source>
</evidence>
<dbReference type="FunFam" id="3.40.50.1100:FF:000001">
    <property type="entry name" value="Tryptophan synthase beta chain"/>
    <property type="match status" value="1"/>
</dbReference>
<dbReference type="Gene3D" id="3.40.50.1100">
    <property type="match status" value="2"/>
</dbReference>
<dbReference type="NCBIfam" id="TIGR00263">
    <property type="entry name" value="trpB"/>
    <property type="match status" value="1"/>
</dbReference>
<feature type="domain" description="Tryptophan synthase beta chain-like PALP" evidence="13">
    <location>
        <begin position="57"/>
        <end position="380"/>
    </location>
</feature>
<dbReference type="Pfam" id="PF00291">
    <property type="entry name" value="PALP"/>
    <property type="match status" value="1"/>
</dbReference>
<dbReference type="AlphaFoldDB" id="A0A160KRS9"/>
<dbReference type="EC" id="4.2.1.20" evidence="12"/>
<dbReference type="PANTHER" id="PTHR48077">
    <property type="entry name" value="TRYPTOPHAN SYNTHASE-RELATED"/>
    <property type="match status" value="1"/>
</dbReference>
<evidence type="ECO:0000313" key="14">
    <source>
        <dbReference type="EMBL" id="AND16360.1"/>
    </source>
</evidence>
<comment type="cofactor">
    <cofactor evidence="1 12">
        <name>pyridoxal 5'-phosphate</name>
        <dbReference type="ChEBI" id="CHEBI:597326"/>
    </cofactor>
</comment>
<evidence type="ECO:0000256" key="11">
    <source>
        <dbReference type="ARBA" id="ARBA00049047"/>
    </source>
</evidence>
<evidence type="ECO:0000256" key="4">
    <source>
        <dbReference type="ARBA" id="ARBA00009982"/>
    </source>
</evidence>
<dbReference type="InterPro" id="IPR001926">
    <property type="entry name" value="TrpB-like_PALP"/>
</dbReference>
<keyword evidence="10 12" id="KW-0456">Lyase</keyword>
<gene>
    <name evidence="12" type="primary">trpB</name>
    <name evidence="14" type="ORF">A6122_1213</name>
</gene>
<keyword evidence="9 12" id="KW-0057">Aromatic amino acid biosynthesis</keyword>
<evidence type="ECO:0000256" key="9">
    <source>
        <dbReference type="ARBA" id="ARBA00023141"/>
    </source>
</evidence>
<evidence type="ECO:0000256" key="8">
    <source>
        <dbReference type="ARBA" id="ARBA00022898"/>
    </source>
</evidence>
<evidence type="ECO:0000313" key="15">
    <source>
        <dbReference type="Proteomes" id="UP000077071"/>
    </source>
</evidence>
<reference evidence="14 15" key="1">
    <citation type="submission" date="2016-05" db="EMBL/GenBank/DDBJ databases">
        <title>Complete genome sequence of Rathayibacter tritici NCPPB 1953.</title>
        <authorList>
            <person name="Park J."/>
            <person name="Lee H.-H."/>
            <person name="Lee S.-W."/>
            <person name="Seo Y.-S."/>
        </authorList>
    </citation>
    <scope>NUCLEOTIDE SEQUENCE [LARGE SCALE GENOMIC DNA]</scope>
    <source>
        <strain evidence="14 15">NCPPB 1953</strain>
    </source>
</reference>
<evidence type="ECO:0000256" key="7">
    <source>
        <dbReference type="ARBA" id="ARBA00022822"/>
    </source>
</evidence>
<dbReference type="STRING" id="33888.A6122_1213"/>
<dbReference type="InterPro" id="IPR023026">
    <property type="entry name" value="Trp_synth_beta/beta-like"/>
</dbReference>
<dbReference type="KEGG" id="rtn:A6122_1213"/>
<dbReference type="PIRSF" id="PIRSF001413">
    <property type="entry name" value="Trp_syn_beta"/>
    <property type="match status" value="1"/>
</dbReference>
<dbReference type="EMBL" id="CP015515">
    <property type="protein sequence ID" value="AND16360.1"/>
    <property type="molecule type" value="Genomic_DNA"/>
</dbReference>
<dbReference type="Proteomes" id="UP000077071">
    <property type="component" value="Chromosome"/>
</dbReference>
<evidence type="ECO:0000256" key="12">
    <source>
        <dbReference type="HAMAP-Rule" id="MF_00133"/>
    </source>
</evidence>
<dbReference type="SUPFAM" id="SSF53686">
    <property type="entry name" value="Tryptophan synthase beta subunit-like PLP-dependent enzymes"/>
    <property type="match status" value="1"/>
</dbReference>
<comment type="similarity">
    <text evidence="4 12">Belongs to the TrpB family.</text>
</comment>
<keyword evidence="6 12" id="KW-0028">Amino-acid biosynthesis</keyword>
<dbReference type="InterPro" id="IPR006654">
    <property type="entry name" value="Trp_synth_beta"/>
</dbReference>
<organism evidence="14 15">
    <name type="scientific">Rathayibacter tritici</name>
    <dbReference type="NCBI Taxonomy" id="33888"/>
    <lineage>
        <taxon>Bacteria</taxon>
        <taxon>Bacillati</taxon>
        <taxon>Actinomycetota</taxon>
        <taxon>Actinomycetes</taxon>
        <taxon>Micrococcales</taxon>
        <taxon>Microbacteriaceae</taxon>
        <taxon>Rathayibacter</taxon>
    </lineage>
</organism>
<dbReference type="PATRIC" id="fig|33888.3.peg.1335"/>
<evidence type="ECO:0000256" key="3">
    <source>
        <dbReference type="ARBA" id="ARBA00004733"/>
    </source>
</evidence>
<dbReference type="UniPathway" id="UPA00035">
    <property type="reaction ID" value="UER00044"/>
</dbReference>
<comment type="function">
    <text evidence="2 12">The beta subunit is responsible for the synthesis of L-tryptophan from indole and L-serine.</text>
</comment>
<proteinExistence type="inferred from homology"/>
<dbReference type="OrthoDB" id="9766131at2"/>
<dbReference type="InterPro" id="IPR036052">
    <property type="entry name" value="TrpB-like_PALP_sf"/>
</dbReference>
<protein>
    <recommendedName>
        <fullName evidence="12">Tryptophan synthase beta chain</fullName>
        <ecNumber evidence="12">4.2.1.20</ecNumber>
    </recommendedName>
</protein>
<dbReference type="GO" id="GO:0005737">
    <property type="term" value="C:cytoplasm"/>
    <property type="evidence" value="ECO:0007669"/>
    <property type="project" value="TreeGrafter"/>
</dbReference>
<name>A0A160KRS9_9MICO</name>
<keyword evidence="8 12" id="KW-0663">Pyridoxal phosphate</keyword>
<evidence type="ECO:0000256" key="2">
    <source>
        <dbReference type="ARBA" id="ARBA00002786"/>
    </source>
</evidence>
<evidence type="ECO:0000259" key="13">
    <source>
        <dbReference type="Pfam" id="PF00291"/>
    </source>
</evidence>
<keyword evidence="7 12" id="KW-0822">Tryptophan biosynthesis</keyword>
<dbReference type="PROSITE" id="PS00168">
    <property type="entry name" value="TRP_SYNTHASE_BETA"/>
    <property type="match status" value="1"/>
</dbReference>
<dbReference type="CDD" id="cd06446">
    <property type="entry name" value="Trp-synth_B"/>
    <property type="match status" value="1"/>
</dbReference>
<evidence type="ECO:0000256" key="6">
    <source>
        <dbReference type="ARBA" id="ARBA00022605"/>
    </source>
</evidence>
<evidence type="ECO:0000256" key="5">
    <source>
        <dbReference type="ARBA" id="ARBA00011270"/>
    </source>
</evidence>
<dbReference type="FunFam" id="3.40.50.1100:FF:000004">
    <property type="entry name" value="Tryptophan synthase beta chain"/>
    <property type="match status" value="1"/>
</dbReference>
<keyword evidence="15" id="KW-1185">Reference proteome</keyword>
<dbReference type="InterPro" id="IPR006653">
    <property type="entry name" value="Trp_synth_b_CS"/>
</dbReference>
<dbReference type="RefSeq" id="WP_068252874.1">
    <property type="nucleotide sequence ID" value="NZ_CP015515.1"/>
</dbReference>